<comment type="caution">
    <text evidence="5">The sequence shown here is derived from an EMBL/GenBank/DDBJ whole genome shotgun (WGS) entry which is preliminary data.</text>
</comment>
<dbReference type="Pfam" id="PF23239">
    <property type="entry name" value="DUF7069"/>
    <property type="match status" value="1"/>
</dbReference>
<evidence type="ECO:0000259" key="4">
    <source>
        <dbReference type="Pfam" id="PF24883"/>
    </source>
</evidence>
<dbReference type="SUPFAM" id="SSF52540">
    <property type="entry name" value="P-loop containing nucleoside triphosphate hydrolases"/>
    <property type="match status" value="1"/>
</dbReference>
<feature type="non-terminal residue" evidence="5">
    <location>
        <position position="1019"/>
    </location>
</feature>
<evidence type="ECO:0008006" key="7">
    <source>
        <dbReference type="Google" id="ProtNLM"/>
    </source>
</evidence>
<accession>A0ABY0FP00</accession>
<keyword evidence="6" id="KW-1185">Reference proteome</keyword>
<dbReference type="PANTHER" id="PTHR46082">
    <property type="entry name" value="ATP/GTP-BINDING PROTEIN-RELATED"/>
    <property type="match status" value="1"/>
</dbReference>
<dbReference type="InterPro" id="IPR035994">
    <property type="entry name" value="Nucleoside_phosphorylase_sf"/>
</dbReference>
<name>A0ABY0FP00_9PLEO</name>
<keyword evidence="1" id="KW-0677">Repeat</keyword>
<protein>
    <recommendedName>
        <fullName evidence="7">NACHT domain-containing protein</fullName>
    </recommendedName>
</protein>
<feature type="domain" description="Nephrocystin 3-like N-terminal" evidence="4">
    <location>
        <begin position="402"/>
        <end position="571"/>
    </location>
</feature>
<gene>
    <name evidence="5" type="ORF">AA0119_g13305</name>
</gene>
<dbReference type="InterPro" id="IPR027417">
    <property type="entry name" value="P-loop_NTPase"/>
</dbReference>
<dbReference type="InterPro" id="IPR055530">
    <property type="entry name" value="DUF7104"/>
</dbReference>
<dbReference type="PANTHER" id="PTHR46082:SF11">
    <property type="entry name" value="AAA+ ATPASE DOMAIN-CONTAINING PROTEIN-RELATED"/>
    <property type="match status" value="1"/>
</dbReference>
<dbReference type="SUPFAM" id="SSF53167">
    <property type="entry name" value="Purine and uridine phosphorylases"/>
    <property type="match status" value="1"/>
</dbReference>
<evidence type="ECO:0000313" key="6">
    <source>
        <dbReference type="Proteomes" id="UP000293195"/>
    </source>
</evidence>
<dbReference type="Gene3D" id="3.40.50.1580">
    <property type="entry name" value="Nucleoside phosphorylase domain"/>
    <property type="match status" value="1"/>
</dbReference>
<dbReference type="Pfam" id="PF24883">
    <property type="entry name" value="NPHP3_N"/>
    <property type="match status" value="1"/>
</dbReference>
<evidence type="ECO:0000313" key="5">
    <source>
        <dbReference type="EMBL" id="RYN85202.1"/>
    </source>
</evidence>
<evidence type="ECO:0000256" key="1">
    <source>
        <dbReference type="ARBA" id="ARBA00022737"/>
    </source>
</evidence>
<dbReference type="Pfam" id="PF23397">
    <property type="entry name" value="DUF7104"/>
    <property type="match status" value="2"/>
</dbReference>
<dbReference type="InterPro" id="IPR054471">
    <property type="entry name" value="GPIID_WHD"/>
</dbReference>
<reference evidence="6" key="1">
    <citation type="journal article" date="2019" name="bioRxiv">
        <title>Genomics, evolutionary history and diagnostics of the Alternaria alternata species group including apple and Asian pear pathotypes.</title>
        <authorList>
            <person name="Armitage A.D."/>
            <person name="Cockerton H.M."/>
            <person name="Sreenivasaprasad S."/>
            <person name="Woodhall J.W."/>
            <person name="Lane C.R."/>
            <person name="Harrison R.J."/>
            <person name="Clarkson J.P."/>
        </authorList>
    </citation>
    <scope>NUCLEOTIDE SEQUENCE [LARGE SCALE GENOMIC DNA]</scope>
    <source>
        <strain evidence="6">FERA 635</strain>
    </source>
</reference>
<dbReference type="Gene3D" id="1.20.5.340">
    <property type="match status" value="1"/>
</dbReference>
<evidence type="ECO:0000259" key="2">
    <source>
        <dbReference type="Pfam" id="PF22939"/>
    </source>
</evidence>
<dbReference type="InterPro" id="IPR053137">
    <property type="entry name" value="NLR-like"/>
</dbReference>
<dbReference type="EMBL" id="PDXF01000202">
    <property type="protein sequence ID" value="RYN85202.1"/>
    <property type="molecule type" value="Genomic_DNA"/>
</dbReference>
<sequence>MQNANKLTHDDYTVAWIAPMEVESIAARLMLDKKEEKLAQSPVDHNVYTLGSINGHNVVIASLPSTGNTSAATVITQLRNTFKQIRFGLLVGIGGGVPIRTDNGPIHLGDVVVSKPERDHSGAIQYDHGKALEGCFRRTGYLIPPPTVLLNAAQDLSTEQATREDDLVVPHLQRIKTSLPILRKYKYPGPDKDHLYKSDYLHRVEGSSCRSCTCDPLQRIDRRADESLDEIHYDRSSRIVVHRGTIAAGERVIRDGQLRDALAGEHGALCFEMEAAGVMNDFPCLVIRGISDYADSHKNDAWQGYASASAAAYARQLFFHMPVDEVKQCAVGLAGVIDELRNVTGTIKHTAERQHKHNQWQQQHTQKQDIRYEGDRHRQCHQAFKICSYELQKNINPKPVSGTCQWVLTHDQYQKWYRNQHSDLLWVSADPGCGKSVFARKLVDQDLQNGSAHTVCYFFFKDNDDQNNLSKALCSILHQLFASHPELIEYALQAWDKHGETIRSEQEELWRILLRAASDPRSCKVVCIFDALDECRKDQGERFISMLSEFYQSIHSNSLKEGCLKILVTSRPYDDIRDGFQKIPSSLPTIHLRGDDMNDVINQEINLVIRARVAELGKNLKLPETTKQELEEKLLRMEHRTYLWLYLAIQEIETVYADSLRPEEESIDSLPSSVEHAYVKILERVRPEQEESAKRILQIVVGARRPLTTRELANALNVTMEPDRLKEKIRRLCGLFIFFNNSKAYLIHQTAKEFLVGSSITGNPRWKHCFSPTETERLMAQICISCLVANNLDEGGTNETHARHSSALSKSNQFDLEDPAIEEYKMKHSLLEYSANHWISHVQMGNIVDSGLIVSVAELCNIGDASSCIWFRVYSASINRSELRRNSRLHRPKTGLRWAVELGVVVAARRHLDANDSASRNIEDIGAVFLAAIENRSFGGTLTALLLDFIDDSIKITKEVVVAAAGNWGNGKNVMTLLLDRRAADVQITQEVVVAAAKNGGNGKDIMTLLLDRRAADVQ</sequence>
<feature type="domain" description="DUF7069" evidence="3">
    <location>
        <begin position="601"/>
        <end position="655"/>
    </location>
</feature>
<dbReference type="Gene3D" id="3.40.50.300">
    <property type="entry name" value="P-loop containing nucleotide triphosphate hydrolases"/>
    <property type="match status" value="1"/>
</dbReference>
<organism evidence="5 6">
    <name type="scientific">Alternaria tenuissima</name>
    <dbReference type="NCBI Taxonomy" id="119927"/>
    <lineage>
        <taxon>Eukaryota</taxon>
        <taxon>Fungi</taxon>
        <taxon>Dikarya</taxon>
        <taxon>Ascomycota</taxon>
        <taxon>Pezizomycotina</taxon>
        <taxon>Dothideomycetes</taxon>
        <taxon>Pleosporomycetidae</taxon>
        <taxon>Pleosporales</taxon>
        <taxon>Pleosporineae</taxon>
        <taxon>Pleosporaceae</taxon>
        <taxon>Alternaria</taxon>
        <taxon>Alternaria sect. Alternaria</taxon>
        <taxon>Alternaria alternata complex</taxon>
    </lineage>
</organism>
<dbReference type="Pfam" id="PF22939">
    <property type="entry name" value="WHD_GPIID"/>
    <property type="match status" value="1"/>
</dbReference>
<dbReference type="InterPro" id="IPR055497">
    <property type="entry name" value="DUF7069"/>
</dbReference>
<feature type="domain" description="GPI inositol-deacylase winged helix" evidence="2">
    <location>
        <begin position="691"/>
        <end position="758"/>
    </location>
</feature>
<dbReference type="InterPro" id="IPR056884">
    <property type="entry name" value="NPHP3-like_N"/>
</dbReference>
<dbReference type="Proteomes" id="UP000293195">
    <property type="component" value="Unassembled WGS sequence"/>
</dbReference>
<proteinExistence type="predicted"/>
<evidence type="ECO:0000259" key="3">
    <source>
        <dbReference type="Pfam" id="PF23239"/>
    </source>
</evidence>